<keyword evidence="6 12" id="KW-0067">ATP-binding</keyword>
<dbReference type="EMBL" id="JABMOJ010000383">
    <property type="protein sequence ID" value="NQV65738.1"/>
    <property type="molecule type" value="Genomic_DNA"/>
</dbReference>
<protein>
    <submittedName>
        <fullName evidence="12">Molybdenum ABC transporter ATP-binding protein</fullName>
    </submittedName>
</protein>
<evidence type="ECO:0000256" key="3">
    <source>
        <dbReference type="ARBA" id="ARBA00022505"/>
    </source>
</evidence>
<dbReference type="InterPro" id="IPR011868">
    <property type="entry name" value="ModC_ABC_ATP-bd"/>
</dbReference>
<keyword evidence="3 9" id="KW-0500">Molybdenum</keyword>
<evidence type="ECO:0000313" key="13">
    <source>
        <dbReference type="Proteomes" id="UP000754644"/>
    </source>
</evidence>
<dbReference type="PROSITE" id="PS00211">
    <property type="entry name" value="ABC_TRANSPORTER_1"/>
    <property type="match status" value="1"/>
</dbReference>
<keyword evidence="8" id="KW-0472">Membrane</keyword>
<sequence length="369" mass="40365">MQINAKIHLTRASGFTLAVDLTVKPTGVTALYGPSGSGKSTVLRLLAGLEHTKPSDQILISSDEQIWHADNQFTPPHLRDIGYVFQQPQLFPHLSVRRNLEYAVKRRRGNQDLTLQQVSGWLGIHHLLDARPTSLSGGEAQRVAIARVLLSGARCLLMDEPLGAIDYAARLQILPYIDGLHRVLDIPIVYVSHALDEITYLADDVYMLDKGRVTASGRIFDLASSLTLNSHEGDAVAAVIEGVVHTHDTDYGLSRLTLGSQSIYVSLCSQPPGTKVRLRIPARDVSLTLQAPVQTSILNILKGVVSEIETASAKPSLLVKIKIDDHYILSRITRKSLAQLELSPGKAVFIQIKTVALLTDPTQQVAQHL</sequence>
<feature type="domain" description="Mop" evidence="11">
    <location>
        <begin position="294"/>
        <end position="361"/>
    </location>
</feature>
<reference evidence="12" key="1">
    <citation type="submission" date="2020-05" db="EMBL/GenBank/DDBJ databases">
        <title>Sulfur intermediates as new biogeochemical hubs in an aquatic model microbial ecosystem.</title>
        <authorList>
            <person name="Vigneron A."/>
        </authorList>
    </citation>
    <scope>NUCLEOTIDE SEQUENCE</scope>
    <source>
        <strain evidence="12">Bin.250</strain>
    </source>
</reference>
<comment type="caution">
    <text evidence="12">The sequence shown here is derived from an EMBL/GenBank/DDBJ whole genome shotgun (WGS) entry which is preliminary data.</text>
</comment>
<keyword evidence="5" id="KW-0547">Nucleotide-binding</keyword>
<organism evidence="12 13">
    <name type="scientific">SAR86 cluster bacterium</name>
    <dbReference type="NCBI Taxonomy" id="2030880"/>
    <lineage>
        <taxon>Bacteria</taxon>
        <taxon>Pseudomonadati</taxon>
        <taxon>Pseudomonadota</taxon>
        <taxon>Gammaproteobacteria</taxon>
        <taxon>SAR86 cluster</taxon>
    </lineage>
</organism>
<dbReference type="Pfam" id="PF00005">
    <property type="entry name" value="ABC_tran"/>
    <property type="match status" value="1"/>
</dbReference>
<evidence type="ECO:0000256" key="9">
    <source>
        <dbReference type="PROSITE-ProRule" id="PRU01213"/>
    </source>
</evidence>
<dbReference type="PANTHER" id="PTHR43514:SF10">
    <property type="entry name" value="MOLYBDENUM IMPORT ATP-BINDING PROTEIN MODC 2"/>
    <property type="match status" value="1"/>
</dbReference>
<evidence type="ECO:0000256" key="2">
    <source>
        <dbReference type="ARBA" id="ARBA00022475"/>
    </source>
</evidence>
<dbReference type="NCBIfam" id="TIGR02142">
    <property type="entry name" value="modC_ABC"/>
    <property type="match status" value="1"/>
</dbReference>
<dbReference type="Gene3D" id="3.40.50.300">
    <property type="entry name" value="P-loop containing nucleotide triphosphate hydrolases"/>
    <property type="match status" value="1"/>
</dbReference>
<evidence type="ECO:0000256" key="6">
    <source>
        <dbReference type="ARBA" id="ARBA00022840"/>
    </source>
</evidence>
<dbReference type="SUPFAM" id="SSF52540">
    <property type="entry name" value="P-loop containing nucleoside triphosphate hydrolases"/>
    <property type="match status" value="1"/>
</dbReference>
<dbReference type="InterPro" id="IPR003439">
    <property type="entry name" value="ABC_transporter-like_ATP-bd"/>
</dbReference>
<evidence type="ECO:0000256" key="1">
    <source>
        <dbReference type="ARBA" id="ARBA00022448"/>
    </source>
</evidence>
<keyword evidence="4" id="KW-0997">Cell inner membrane</keyword>
<dbReference type="InterPro" id="IPR008995">
    <property type="entry name" value="Mo/tungstate-bd_C_term_dom"/>
</dbReference>
<evidence type="ECO:0000259" key="11">
    <source>
        <dbReference type="PROSITE" id="PS51866"/>
    </source>
</evidence>
<dbReference type="GO" id="GO:0016887">
    <property type="term" value="F:ATP hydrolysis activity"/>
    <property type="evidence" value="ECO:0007669"/>
    <property type="project" value="InterPro"/>
</dbReference>
<accession>A0A972VY01</accession>
<dbReference type="InterPro" id="IPR005116">
    <property type="entry name" value="Transp-assoc_OB_typ1"/>
</dbReference>
<dbReference type="InterPro" id="IPR004606">
    <property type="entry name" value="Mop_domain"/>
</dbReference>
<keyword evidence="2" id="KW-1003">Cell membrane</keyword>
<evidence type="ECO:0000256" key="7">
    <source>
        <dbReference type="ARBA" id="ARBA00022967"/>
    </source>
</evidence>
<dbReference type="Gene3D" id="2.40.50.100">
    <property type="match status" value="1"/>
</dbReference>
<evidence type="ECO:0000313" key="12">
    <source>
        <dbReference type="EMBL" id="NQV65738.1"/>
    </source>
</evidence>
<dbReference type="Pfam" id="PF03459">
    <property type="entry name" value="TOBE"/>
    <property type="match status" value="1"/>
</dbReference>
<dbReference type="InterPro" id="IPR017871">
    <property type="entry name" value="ABC_transporter-like_CS"/>
</dbReference>
<dbReference type="GO" id="GO:0005524">
    <property type="term" value="F:ATP binding"/>
    <property type="evidence" value="ECO:0007669"/>
    <property type="project" value="UniProtKB-KW"/>
</dbReference>
<name>A0A972VY01_9GAMM</name>
<proteinExistence type="predicted"/>
<dbReference type="GO" id="GO:0016020">
    <property type="term" value="C:membrane"/>
    <property type="evidence" value="ECO:0007669"/>
    <property type="project" value="InterPro"/>
</dbReference>
<dbReference type="PROSITE" id="PS50893">
    <property type="entry name" value="ABC_TRANSPORTER_2"/>
    <property type="match status" value="1"/>
</dbReference>
<evidence type="ECO:0000256" key="4">
    <source>
        <dbReference type="ARBA" id="ARBA00022519"/>
    </source>
</evidence>
<dbReference type="GO" id="GO:0140359">
    <property type="term" value="F:ABC-type transporter activity"/>
    <property type="evidence" value="ECO:0007669"/>
    <property type="project" value="InterPro"/>
</dbReference>
<dbReference type="InterPro" id="IPR027417">
    <property type="entry name" value="P-loop_NTPase"/>
</dbReference>
<dbReference type="AlphaFoldDB" id="A0A972VY01"/>
<evidence type="ECO:0000256" key="5">
    <source>
        <dbReference type="ARBA" id="ARBA00022741"/>
    </source>
</evidence>
<keyword evidence="7" id="KW-1278">Translocase</keyword>
<evidence type="ECO:0000256" key="8">
    <source>
        <dbReference type="ARBA" id="ARBA00023136"/>
    </source>
</evidence>
<gene>
    <name evidence="12" type="primary">modC</name>
    <name evidence="12" type="ORF">HQ497_10275</name>
</gene>
<dbReference type="GO" id="GO:0015098">
    <property type="term" value="F:molybdate ion transmembrane transporter activity"/>
    <property type="evidence" value="ECO:0007669"/>
    <property type="project" value="InterPro"/>
</dbReference>
<dbReference type="PROSITE" id="PS51866">
    <property type="entry name" value="MOP"/>
    <property type="match status" value="1"/>
</dbReference>
<dbReference type="SUPFAM" id="SSF50331">
    <property type="entry name" value="MOP-like"/>
    <property type="match status" value="1"/>
</dbReference>
<dbReference type="PANTHER" id="PTHR43514">
    <property type="entry name" value="ABC TRANSPORTER I FAMILY MEMBER 10"/>
    <property type="match status" value="1"/>
</dbReference>
<dbReference type="Proteomes" id="UP000754644">
    <property type="component" value="Unassembled WGS sequence"/>
</dbReference>
<feature type="domain" description="ABC transporter" evidence="10">
    <location>
        <begin position="1"/>
        <end position="235"/>
    </location>
</feature>
<dbReference type="InterPro" id="IPR050334">
    <property type="entry name" value="Molybdenum_import_ModC"/>
</dbReference>
<dbReference type="InterPro" id="IPR003593">
    <property type="entry name" value="AAA+_ATPase"/>
</dbReference>
<evidence type="ECO:0000259" key="10">
    <source>
        <dbReference type="PROSITE" id="PS50893"/>
    </source>
</evidence>
<dbReference type="SMART" id="SM00382">
    <property type="entry name" value="AAA"/>
    <property type="match status" value="1"/>
</dbReference>
<keyword evidence="1" id="KW-0813">Transport</keyword>